<evidence type="ECO:0000256" key="1">
    <source>
        <dbReference type="ARBA" id="ARBA00010699"/>
    </source>
</evidence>
<dbReference type="InterPro" id="IPR002376">
    <property type="entry name" value="Formyl_transf_N"/>
</dbReference>
<dbReference type="InterPro" id="IPR036477">
    <property type="entry name" value="Formyl_transf_N_sf"/>
</dbReference>
<accession>A0A2A9HIG9</accession>
<evidence type="ECO:0000259" key="5">
    <source>
        <dbReference type="Pfam" id="PF02911"/>
    </source>
</evidence>
<dbReference type="InterPro" id="IPR044135">
    <property type="entry name" value="Met-tRNA-FMT_C"/>
</dbReference>
<dbReference type="Gene3D" id="3.40.50.12230">
    <property type="match status" value="1"/>
</dbReference>
<keyword evidence="7" id="KW-1185">Reference proteome</keyword>
<organism evidence="6 7">
    <name type="scientific">Tepidiforma thermophila (strain KCTC 52669 / CGMCC 1.13589 / G233)</name>
    <dbReference type="NCBI Taxonomy" id="2761530"/>
    <lineage>
        <taxon>Bacteria</taxon>
        <taxon>Bacillati</taxon>
        <taxon>Chloroflexota</taxon>
        <taxon>Tepidiformia</taxon>
        <taxon>Tepidiformales</taxon>
        <taxon>Tepidiformaceae</taxon>
        <taxon>Tepidiforma</taxon>
    </lineage>
</organism>
<evidence type="ECO:0000256" key="2">
    <source>
        <dbReference type="ARBA" id="ARBA00022679"/>
    </source>
</evidence>
<evidence type="ECO:0000256" key="3">
    <source>
        <dbReference type="ARBA" id="ARBA00022917"/>
    </source>
</evidence>
<reference evidence="6 7" key="1">
    <citation type="submission" date="2017-09" db="EMBL/GenBank/DDBJ databases">
        <title>Sequencing the genomes of two abundant thermophiles in Great Basin hot springs: Thermocrinis jamiesonii and novel Chloroflexi Thermoflexus hugenholtzii.</title>
        <authorList>
            <person name="Hedlund B."/>
        </authorList>
    </citation>
    <scope>NUCLEOTIDE SEQUENCE [LARGE SCALE GENOMIC DNA]</scope>
    <source>
        <strain evidence="6 7">G233</strain>
    </source>
</reference>
<gene>
    <name evidence="6" type="ORF">A9A59_2057</name>
</gene>
<dbReference type="RefSeq" id="WP_098504171.1">
    <property type="nucleotide sequence ID" value="NZ_PDJQ01000001.1"/>
</dbReference>
<feature type="domain" description="Formyl transferase C-terminal" evidence="5">
    <location>
        <begin position="201"/>
        <end position="294"/>
    </location>
</feature>
<sequence>MRVVVMGQAAFGEAVFRRLRDDGFDVVGASAPGPSGGRHDPLWAAAEAAGVPVVETRALKDSAGQEAWAALKPDLCVMAFVTEIIPHEVLELPRLGSIQYHPSLLPLHRGSSAINWAIIFGRTETGLTIFWPDRGIDTGPILLQRRCPIGPDDTVGSVYFERLFPMGVEAMSEAARLVREGRAPRIEQDHAKATYEPPCRDEHAQIRWYEPADRVYALIRGCNPQPGAWTTVEGGRLRIFDCRLTGEEAPGMPGRVLRVDEGTFDVRLNGGVLRVMRVQPEGEKKIPAGEWAAQAGIAPGYRFR</sequence>
<evidence type="ECO:0000313" key="7">
    <source>
        <dbReference type="Proteomes" id="UP000223071"/>
    </source>
</evidence>
<name>A0A2A9HIG9_TEPT2</name>
<dbReference type="InterPro" id="IPR011034">
    <property type="entry name" value="Formyl_transferase-like_C_sf"/>
</dbReference>
<dbReference type="Proteomes" id="UP000223071">
    <property type="component" value="Unassembled WGS sequence"/>
</dbReference>
<keyword evidence="3" id="KW-0648">Protein biosynthesis</keyword>
<dbReference type="GO" id="GO:0004479">
    <property type="term" value="F:methionyl-tRNA formyltransferase activity"/>
    <property type="evidence" value="ECO:0007669"/>
    <property type="project" value="TreeGrafter"/>
</dbReference>
<dbReference type="CDD" id="cd08704">
    <property type="entry name" value="Met_tRNA_FMT_C"/>
    <property type="match status" value="1"/>
</dbReference>
<dbReference type="PANTHER" id="PTHR11138:SF5">
    <property type="entry name" value="METHIONYL-TRNA FORMYLTRANSFERASE, MITOCHONDRIAL"/>
    <property type="match status" value="1"/>
</dbReference>
<evidence type="ECO:0000259" key="4">
    <source>
        <dbReference type="Pfam" id="PF00551"/>
    </source>
</evidence>
<dbReference type="GO" id="GO:0005829">
    <property type="term" value="C:cytosol"/>
    <property type="evidence" value="ECO:0007669"/>
    <property type="project" value="TreeGrafter"/>
</dbReference>
<evidence type="ECO:0000313" key="6">
    <source>
        <dbReference type="EMBL" id="PFG74815.1"/>
    </source>
</evidence>
<dbReference type="Pfam" id="PF02911">
    <property type="entry name" value="Formyl_trans_C"/>
    <property type="match status" value="1"/>
</dbReference>
<dbReference type="AlphaFoldDB" id="A0A2A9HIG9"/>
<proteinExistence type="inferred from homology"/>
<keyword evidence="2 6" id="KW-0808">Transferase</keyword>
<dbReference type="Pfam" id="PF00551">
    <property type="entry name" value="Formyl_trans_N"/>
    <property type="match status" value="1"/>
</dbReference>
<dbReference type="SUPFAM" id="SSF53328">
    <property type="entry name" value="Formyltransferase"/>
    <property type="match status" value="1"/>
</dbReference>
<dbReference type="PANTHER" id="PTHR11138">
    <property type="entry name" value="METHIONYL-TRNA FORMYLTRANSFERASE"/>
    <property type="match status" value="1"/>
</dbReference>
<protein>
    <submittedName>
        <fullName evidence="6">Methionyl-tRNA formyltransferase</fullName>
    </submittedName>
</protein>
<comment type="similarity">
    <text evidence="1">Belongs to the Fmt family.</text>
</comment>
<dbReference type="EMBL" id="PDJQ01000001">
    <property type="protein sequence ID" value="PFG74815.1"/>
    <property type="molecule type" value="Genomic_DNA"/>
</dbReference>
<feature type="domain" description="Formyl transferase N-terminal" evidence="4">
    <location>
        <begin position="1"/>
        <end position="159"/>
    </location>
</feature>
<comment type="caution">
    <text evidence="6">The sequence shown here is derived from an EMBL/GenBank/DDBJ whole genome shotgun (WGS) entry which is preliminary data.</text>
</comment>
<dbReference type="InterPro" id="IPR005793">
    <property type="entry name" value="Formyl_trans_C"/>
</dbReference>
<dbReference type="SUPFAM" id="SSF50486">
    <property type="entry name" value="FMT C-terminal domain-like"/>
    <property type="match status" value="1"/>
</dbReference>